<name>A0A0C9SME8_PAXIN</name>
<feature type="domain" description="CxC2-like cysteine cluster KDZ transposase-associated" evidence="1">
    <location>
        <begin position="191"/>
        <end position="273"/>
    </location>
</feature>
<accession>A0A0C9SME8</accession>
<evidence type="ECO:0000259" key="1">
    <source>
        <dbReference type="Pfam" id="PF18803"/>
    </source>
</evidence>
<dbReference type="PANTHER" id="PTHR33104">
    <property type="entry name" value="SI:DKEY-29D5.2"/>
    <property type="match status" value="1"/>
</dbReference>
<dbReference type="Pfam" id="PF18758">
    <property type="entry name" value="KDZ"/>
    <property type="match status" value="1"/>
</dbReference>
<dbReference type="InterPro" id="IPR040521">
    <property type="entry name" value="KDZ"/>
</dbReference>
<dbReference type="HOGENOM" id="CLU_003703_13_1_1"/>
<evidence type="ECO:0000313" key="2">
    <source>
        <dbReference type="EMBL" id="KIJ06049.1"/>
    </source>
</evidence>
<dbReference type="PANTHER" id="PTHR33104:SF2">
    <property type="entry name" value="CXC3 LIKE CYSTEINE CLUSTER DOMAIN-CONTAINING PROTEIN"/>
    <property type="match status" value="1"/>
</dbReference>
<protein>
    <recommendedName>
        <fullName evidence="1">CxC2-like cysteine cluster KDZ transposase-associated domain-containing protein</fullName>
    </recommendedName>
</protein>
<keyword evidence="3" id="KW-1185">Reference proteome</keyword>
<proteinExistence type="predicted"/>
<dbReference type="InterPro" id="IPR041457">
    <property type="entry name" value="CxC2_KDZ-assoc"/>
</dbReference>
<gene>
    <name evidence="2" type="ORF">PAXINDRAFT_20734</name>
</gene>
<sequence length="991" mass="112286">MKWKEVQLARGKKIQLVEVTPESKRMCMNSPDKSPMKHSLDAASTLHATPAYGNQCHDAEADHLSYLEPLRLPKQKSQNDYLREWLPHQQQYLDVLLAQEAPPEPRSCNPLFCTSCCRQQHLLNPLHRIQQWSGKCFEDSALSLVGLEVHLGHGGQPCPHIHGAALQPEEDPEWEDLDAGHVPANLKMPQGGACLTVVDVTGIHFSRVRYCHCPEAEGAHLQLLQANMFPASIQNPCTAFTFRVLDDFLRDNVECGTAAMNYFSKLRRITSNVFPHLVPVCEPSKDKVDELNAPQDRIWRLLKLLKWSGTGHLSPAEQLQPQTLQRPDRTDGQGDLVLFCPACPQPGINLSMAEEADLSHWKYTRTVVMDRNFKAEHMHDRCPDDQVSLMDGRGYMVGREKYQDYLSATNHPRSKCNNHQAVNQANANRHKLEATGIGGCACARHGCFVPHAVVDFQKGERQVNMDYALAHALSYNMTGVQRVLSFYDINCQYMKNLRKRLAGNAFIGIPAELPIVPSIRIWHVHGHQAECHARYAPSFIPGAGRVDGEIIETLWSILNVISPSARGMSFPHRQELLDYQMNDSNFQKMIRMRALKRKLRAAMLEQEKTAMRERSIDPKSMDVFDVHTAKAPSVKTVEISLLAREPLTEGCRGSVTWIARGLQLEQTQIILRMDVKEVGHRCTKRQLLLFAWRCDHLSGDITTFLADAPSYLGPGYDSELEEGDNQSLDEDGWDGRLVDESAVGPFDKHHAETIHLPLPSVLGPQKCQEDGLDWLAKEEKQLRTGQANDALHELRLALADKAVLFRTDIRHASSQATTSRAWGRVMAIDATVNKFAKIYRVSRRAMVALGASNSMLARYQVLSKDHLKVSSAVAEPNVRGHRNDALPWFWSMDIARDAEANNWMMEFYQVHWLRSKALKDRWEEELELIRSEARWTGNFFDFKARFWENMEDSIGDAAADQGRACYAARQSTIYGRLRNHCRDTFDEDVLP</sequence>
<dbReference type="AlphaFoldDB" id="A0A0C9SME8"/>
<reference evidence="2 3" key="1">
    <citation type="submission" date="2014-06" db="EMBL/GenBank/DDBJ databases">
        <authorList>
            <consortium name="DOE Joint Genome Institute"/>
            <person name="Kuo A."/>
            <person name="Kohler A."/>
            <person name="Nagy L.G."/>
            <person name="Floudas D."/>
            <person name="Copeland A."/>
            <person name="Barry K.W."/>
            <person name="Cichocki N."/>
            <person name="Veneault-Fourrey C."/>
            <person name="LaButti K."/>
            <person name="Lindquist E.A."/>
            <person name="Lipzen A."/>
            <person name="Lundell T."/>
            <person name="Morin E."/>
            <person name="Murat C."/>
            <person name="Sun H."/>
            <person name="Tunlid A."/>
            <person name="Henrissat B."/>
            <person name="Grigoriev I.V."/>
            <person name="Hibbett D.S."/>
            <person name="Martin F."/>
            <person name="Nordberg H.P."/>
            <person name="Cantor M.N."/>
            <person name="Hua S.X."/>
        </authorList>
    </citation>
    <scope>NUCLEOTIDE SEQUENCE [LARGE SCALE GENOMIC DNA]</scope>
    <source>
        <strain evidence="2 3">ATCC 200175</strain>
    </source>
</reference>
<dbReference type="OrthoDB" id="2658466at2759"/>
<dbReference type="Pfam" id="PF18803">
    <property type="entry name" value="CxC2"/>
    <property type="match status" value="1"/>
</dbReference>
<dbReference type="Proteomes" id="UP000053647">
    <property type="component" value="Unassembled WGS sequence"/>
</dbReference>
<evidence type="ECO:0000313" key="3">
    <source>
        <dbReference type="Proteomes" id="UP000053647"/>
    </source>
</evidence>
<reference evidence="3" key="2">
    <citation type="submission" date="2015-01" db="EMBL/GenBank/DDBJ databases">
        <title>Evolutionary Origins and Diversification of the Mycorrhizal Mutualists.</title>
        <authorList>
            <consortium name="DOE Joint Genome Institute"/>
            <consortium name="Mycorrhizal Genomics Consortium"/>
            <person name="Kohler A."/>
            <person name="Kuo A."/>
            <person name="Nagy L.G."/>
            <person name="Floudas D."/>
            <person name="Copeland A."/>
            <person name="Barry K.W."/>
            <person name="Cichocki N."/>
            <person name="Veneault-Fourrey C."/>
            <person name="LaButti K."/>
            <person name="Lindquist E.A."/>
            <person name="Lipzen A."/>
            <person name="Lundell T."/>
            <person name="Morin E."/>
            <person name="Murat C."/>
            <person name="Riley R."/>
            <person name="Ohm R."/>
            <person name="Sun H."/>
            <person name="Tunlid A."/>
            <person name="Henrissat B."/>
            <person name="Grigoriev I.V."/>
            <person name="Hibbett D.S."/>
            <person name="Martin F."/>
        </authorList>
    </citation>
    <scope>NUCLEOTIDE SEQUENCE [LARGE SCALE GENOMIC DNA]</scope>
    <source>
        <strain evidence="3">ATCC 200175</strain>
    </source>
</reference>
<organism evidence="2 3">
    <name type="scientific">Paxillus involutus ATCC 200175</name>
    <dbReference type="NCBI Taxonomy" id="664439"/>
    <lineage>
        <taxon>Eukaryota</taxon>
        <taxon>Fungi</taxon>
        <taxon>Dikarya</taxon>
        <taxon>Basidiomycota</taxon>
        <taxon>Agaricomycotina</taxon>
        <taxon>Agaricomycetes</taxon>
        <taxon>Agaricomycetidae</taxon>
        <taxon>Boletales</taxon>
        <taxon>Paxilineae</taxon>
        <taxon>Paxillaceae</taxon>
        <taxon>Paxillus</taxon>
    </lineage>
</organism>
<dbReference type="EMBL" id="KN820546">
    <property type="protein sequence ID" value="KIJ06049.1"/>
    <property type="molecule type" value="Genomic_DNA"/>
</dbReference>